<comment type="caution">
    <text evidence="2">The sequence shown here is derived from an EMBL/GenBank/DDBJ whole genome shotgun (WGS) entry which is preliminary data.</text>
</comment>
<evidence type="ECO:0000313" key="3">
    <source>
        <dbReference type="Proteomes" id="UP001185012"/>
    </source>
</evidence>
<reference evidence="2 3" key="1">
    <citation type="submission" date="2023-07" db="EMBL/GenBank/DDBJ databases">
        <title>Genomic Encyclopedia of Type Strains, Phase IV (KMG-IV): sequencing the most valuable type-strain genomes for metagenomic binning, comparative biology and taxonomic classification.</title>
        <authorList>
            <person name="Goeker M."/>
        </authorList>
    </citation>
    <scope>NUCLEOTIDE SEQUENCE [LARGE SCALE GENOMIC DNA]</scope>
    <source>
        <strain evidence="2 3">DSM 45903</strain>
    </source>
</reference>
<proteinExistence type="predicted"/>
<evidence type="ECO:0000313" key="2">
    <source>
        <dbReference type="EMBL" id="MDR6225886.1"/>
    </source>
</evidence>
<dbReference type="Pfam" id="PF11127">
    <property type="entry name" value="YgaP-like_TM"/>
    <property type="match status" value="1"/>
</dbReference>
<protein>
    <recommendedName>
        <fullName evidence="1">Inner membrane protein YgaP-like transmembrane domain-containing protein</fullName>
    </recommendedName>
</protein>
<sequence length="74" mass="8077">MQKNVGTFDAFMRISCGLAGLAWSASRMARRPGRTGPMIVAMMSGMKVAEGVTRFCPMLYAMGISTRETPLDKE</sequence>
<keyword evidence="3" id="KW-1185">Reference proteome</keyword>
<gene>
    <name evidence="2" type="ORF">JOE21_001892</name>
</gene>
<dbReference type="EMBL" id="JAVDQG010000004">
    <property type="protein sequence ID" value="MDR6225886.1"/>
    <property type="molecule type" value="Genomic_DNA"/>
</dbReference>
<dbReference type="InterPro" id="IPR021309">
    <property type="entry name" value="YgaP-like_TM"/>
</dbReference>
<evidence type="ECO:0000259" key="1">
    <source>
        <dbReference type="Pfam" id="PF11127"/>
    </source>
</evidence>
<organism evidence="2 3">
    <name type="scientific">Desmospora profundinema</name>
    <dbReference type="NCBI Taxonomy" id="1571184"/>
    <lineage>
        <taxon>Bacteria</taxon>
        <taxon>Bacillati</taxon>
        <taxon>Bacillota</taxon>
        <taxon>Bacilli</taxon>
        <taxon>Bacillales</taxon>
        <taxon>Thermoactinomycetaceae</taxon>
        <taxon>Desmospora</taxon>
    </lineage>
</organism>
<feature type="domain" description="Inner membrane protein YgaP-like transmembrane" evidence="1">
    <location>
        <begin position="1"/>
        <end position="68"/>
    </location>
</feature>
<dbReference type="Proteomes" id="UP001185012">
    <property type="component" value="Unassembled WGS sequence"/>
</dbReference>
<dbReference type="RefSeq" id="WP_309865073.1">
    <property type="nucleotide sequence ID" value="NZ_JAVDQG010000004.1"/>
</dbReference>
<accession>A0ABU1IM83</accession>
<name>A0ABU1IM83_9BACL</name>